<comment type="caution">
    <text evidence="2">The sequence shown here is derived from an EMBL/GenBank/DDBJ whole genome shotgun (WGS) entry which is preliminary data.</text>
</comment>
<name>A0ABS4CEN9_9ENTE</name>
<dbReference type="InterPro" id="IPR010860">
    <property type="entry name" value="CAMP_factor"/>
</dbReference>
<proteinExistence type="predicted"/>
<protein>
    <submittedName>
        <fullName evidence="2">cAMP factor family pore-forming toxin</fullName>
    </submittedName>
</protein>
<accession>A0ABS4CEN9</accession>
<dbReference type="EMBL" id="JAEDXU010000001">
    <property type="protein sequence ID" value="MBP1044663.1"/>
    <property type="molecule type" value="Genomic_DNA"/>
</dbReference>
<evidence type="ECO:0000313" key="2">
    <source>
        <dbReference type="EMBL" id="MBP1044663.1"/>
    </source>
</evidence>
<organism evidence="2 3">
    <name type="scientific">Enterococcus larvae</name>
    <dbReference type="NCBI Taxonomy" id="2794352"/>
    <lineage>
        <taxon>Bacteria</taxon>
        <taxon>Bacillati</taxon>
        <taxon>Bacillota</taxon>
        <taxon>Bacilli</taxon>
        <taxon>Lactobacillales</taxon>
        <taxon>Enterococcaceae</taxon>
        <taxon>Enterococcus</taxon>
    </lineage>
</organism>
<dbReference type="Proteomes" id="UP000673375">
    <property type="component" value="Unassembled WGS sequence"/>
</dbReference>
<evidence type="ECO:0000256" key="1">
    <source>
        <dbReference type="SAM" id="SignalP"/>
    </source>
</evidence>
<evidence type="ECO:0000313" key="3">
    <source>
        <dbReference type="Proteomes" id="UP000673375"/>
    </source>
</evidence>
<feature type="signal peptide" evidence="1">
    <location>
        <begin position="1"/>
        <end position="28"/>
    </location>
</feature>
<keyword evidence="3" id="KW-1185">Reference proteome</keyword>
<reference evidence="2 3" key="1">
    <citation type="submission" date="2020-12" db="EMBL/GenBank/DDBJ databases">
        <title>Vagococcus allomyrinae sp. nov. and Enterococcus lavae sp. nov., isolated from the larvae of Allomyrina dichotoma.</title>
        <authorList>
            <person name="Lee S.D."/>
        </authorList>
    </citation>
    <scope>NUCLEOTIDE SEQUENCE [LARGE SCALE GENOMIC DNA]</scope>
    <source>
        <strain evidence="2 3">BWM-S5</strain>
    </source>
</reference>
<feature type="chain" id="PRO_5045599401" evidence="1">
    <location>
        <begin position="29"/>
        <end position="256"/>
    </location>
</feature>
<sequence length="256" mass="27789">MKKVTLISVLTLALFGASIGTGVTAAFAEQGQAVTQNEAGVIEQEREKLEGLEDKVAGTDYEDALNQLIPVLDNLEQDVNAAANKARFNMVTIYDLDSIGVRLQLITEISNAIAFSVEQLGNKVEQAHRELGVEITKAVITVADPFASVSKIEQQIVSLQNLMEKVLTYPDLDLNAKATYPVKQKLDAAIWATRFERDKKILGKVPFAVYNDLNKVITRAVGVQLSLKSTVGDVNAAIQSLENALELALSFTEAAK</sequence>
<keyword evidence="1" id="KW-0732">Signal</keyword>
<dbReference type="RefSeq" id="WP_209555472.1">
    <property type="nucleotide sequence ID" value="NZ_JAEDXU010000001.1"/>
</dbReference>
<gene>
    <name evidence="2" type="ORF">I6N96_00110</name>
</gene>
<dbReference type="Pfam" id="PF07373">
    <property type="entry name" value="CAMP_factor"/>
    <property type="match status" value="1"/>
</dbReference>